<keyword evidence="6" id="KW-1185">Reference proteome</keyword>
<dbReference type="InterPro" id="IPR029045">
    <property type="entry name" value="ClpP/crotonase-like_dom_sf"/>
</dbReference>
<proteinExistence type="inferred from homology"/>
<dbReference type="CDD" id="cd06558">
    <property type="entry name" value="crotonase-like"/>
    <property type="match status" value="1"/>
</dbReference>
<evidence type="ECO:0000256" key="1">
    <source>
        <dbReference type="ARBA" id="ARBA00005254"/>
    </source>
</evidence>
<comment type="catalytic activity">
    <reaction evidence="4">
        <text>a 4-saturated-(3S)-3-hydroxyacyl-CoA = a (3E)-enoyl-CoA + H2O</text>
        <dbReference type="Rhea" id="RHEA:20724"/>
        <dbReference type="ChEBI" id="CHEBI:15377"/>
        <dbReference type="ChEBI" id="CHEBI:58521"/>
        <dbReference type="ChEBI" id="CHEBI:137480"/>
        <dbReference type="EC" id="4.2.1.17"/>
    </reaction>
</comment>
<dbReference type="EMBL" id="CP102173">
    <property type="protein sequence ID" value="UUP14461.1"/>
    <property type="molecule type" value="Genomic_DNA"/>
</dbReference>
<evidence type="ECO:0000313" key="6">
    <source>
        <dbReference type="Proteomes" id="UP001316184"/>
    </source>
</evidence>
<comment type="similarity">
    <text evidence="1">Belongs to the enoyl-CoA hydratase/isomerase family.</text>
</comment>
<gene>
    <name evidence="5" type="ORF">NQV15_03870</name>
</gene>
<comment type="catalytic activity">
    <reaction evidence="3">
        <text>a (3S)-3-hydroxyacyl-CoA = a (2E)-enoyl-CoA + H2O</text>
        <dbReference type="Rhea" id="RHEA:16105"/>
        <dbReference type="ChEBI" id="CHEBI:15377"/>
        <dbReference type="ChEBI" id="CHEBI:57318"/>
        <dbReference type="ChEBI" id="CHEBI:58856"/>
        <dbReference type="EC" id="4.2.1.17"/>
    </reaction>
</comment>
<dbReference type="SUPFAM" id="SSF52096">
    <property type="entry name" value="ClpP/crotonase"/>
    <property type="match status" value="1"/>
</dbReference>
<dbReference type="RefSeq" id="WP_232398286.1">
    <property type="nucleotide sequence ID" value="NZ_CP102173.1"/>
</dbReference>
<evidence type="ECO:0000256" key="3">
    <source>
        <dbReference type="ARBA" id="ARBA00023709"/>
    </source>
</evidence>
<evidence type="ECO:0000256" key="2">
    <source>
        <dbReference type="ARBA" id="ARBA00023239"/>
    </source>
</evidence>
<evidence type="ECO:0000313" key="5">
    <source>
        <dbReference type="EMBL" id="UUP14461.1"/>
    </source>
</evidence>
<dbReference type="InterPro" id="IPR014748">
    <property type="entry name" value="Enoyl-CoA_hydra_C"/>
</dbReference>
<dbReference type="Gene3D" id="3.90.226.10">
    <property type="entry name" value="2-enoyl-CoA Hydratase, Chain A, domain 1"/>
    <property type="match status" value="1"/>
</dbReference>
<keyword evidence="2" id="KW-0456">Lyase</keyword>
<dbReference type="PANTHER" id="PTHR11941:SF54">
    <property type="entry name" value="ENOYL-COA HYDRATASE, MITOCHONDRIAL"/>
    <property type="match status" value="1"/>
</dbReference>
<reference evidence="5 6" key="1">
    <citation type="submission" date="2022-08" db="EMBL/GenBank/DDBJ databases">
        <title>novel species in genus Aeromicrobium.</title>
        <authorList>
            <person name="Ye L."/>
        </authorList>
    </citation>
    <scope>NUCLEOTIDE SEQUENCE [LARGE SCALE GENOMIC DNA]</scope>
    <source>
        <strain evidence="6">zg-Y1379</strain>
    </source>
</reference>
<dbReference type="Gene3D" id="1.10.12.10">
    <property type="entry name" value="Lyase 2-enoyl-coa Hydratase, Chain A, domain 2"/>
    <property type="match status" value="1"/>
</dbReference>
<name>A0ABY5MBF4_9ACTN</name>
<evidence type="ECO:0000256" key="4">
    <source>
        <dbReference type="ARBA" id="ARBA00023717"/>
    </source>
</evidence>
<accession>A0ABY5MBF4</accession>
<organism evidence="5 6">
    <name type="scientific">Aeromicrobium wangtongii</name>
    <dbReference type="NCBI Taxonomy" id="2969247"/>
    <lineage>
        <taxon>Bacteria</taxon>
        <taxon>Bacillati</taxon>
        <taxon>Actinomycetota</taxon>
        <taxon>Actinomycetes</taxon>
        <taxon>Propionibacteriales</taxon>
        <taxon>Nocardioidaceae</taxon>
        <taxon>Aeromicrobium</taxon>
    </lineage>
</organism>
<dbReference type="Proteomes" id="UP001316184">
    <property type="component" value="Chromosome"/>
</dbReference>
<sequence length="265" mass="28788">MNDTPVVSTIVEGGVATVTFSRPPVNAVDRAAYGAIRDAFREFTDRTDVKVVIFTATGDRAFMAGADVKEQHRLAVEGPGSLPVSDRLDRGRLVRDSLWSLRDCPVPVIVAMNGPAIGAGLAYVAMADIVVAAEGTTLAATEIDVGMLGATAHMSRLVGPFRTRELFYTASHVSVDELAARGTVSRVVPRQQLLAAANEIAAEIAQKSPLAIRLAKESMNRTEGLALEDAYRLEQDYTNRLRQFEDSAEAQRAFVEKTEPDWKWI</sequence>
<dbReference type="InterPro" id="IPR001753">
    <property type="entry name" value="Enoyl-CoA_hydra/iso"/>
</dbReference>
<protein>
    <submittedName>
        <fullName evidence="5">Enoyl-CoA hydratase-related protein</fullName>
    </submittedName>
</protein>
<dbReference type="PANTHER" id="PTHR11941">
    <property type="entry name" value="ENOYL-COA HYDRATASE-RELATED"/>
    <property type="match status" value="1"/>
</dbReference>
<dbReference type="Pfam" id="PF00378">
    <property type="entry name" value="ECH_1"/>
    <property type="match status" value="1"/>
</dbReference>